<evidence type="ECO:0000256" key="1">
    <source>
        <dbReference type="SAM" id="MobiDB-lite"/>
    </source>
</evidence>
<organism evidence="2 3">
    <name type="scientific">Brachionus plicatilis</name>
    <name type="common">Marine rotifer</name>
    <name type="synonym">Brachionus muelleri</name>
    <dbReference type="NCBI Taxonomy" id="10195"/>
    <lineage>
        <taxon>Eukaryota</taxon>
        <taxon>Metazoa</taxon>
        <taxon>Spiralia</taxon>
        <taxon>Gnathifera</taxon>
        <taxon>Rotifera</taxon>
        <taxon>Eurotatoria</taxon>
        <taxon>Monogononta</taxon>
        <taxon>Pseudotrocha</taxon>
        <taxon>Ploima</taxon>
        <taxon>Brachionidae</taxon>
        <taxon>Brachionus</taxon>
    </lineage>
</organism>
<keyword evidence="3" id="KW-1185">Reference proteome</keyword>
<evidence type="ECO:0000313" key="3">
    <source>
        <dbReference type="Proteomes" id="UP000276133"/>
    </source>
</evidence>
<protein>
    <submittedName>
        <fullName evidence="2">Uncharacterized protein</fullName>
    </submittedName>
</protein>
<name>A0A3M7T7N2_BRAPC</name>
<feature type="compositionally biased region" description="Polar residues" evidence="1">
    <location>
        <begin position="52"/>
        <end position="62"/>
    </location>
</feature>
<dbReference type="OrthoDB" id="10458056at2759"/>
<feature type="compositionally biased region" description="Low complexity" evidence="1">
    <location>
        <begin position="21"/>
        <end position="51"/>
    </location>
</feature>
<feature type="region of interest" description="Disordered" evidence="1">
    <location>
        <begin position="1"/>
        <end position="62"/>
    </location>
</feature>
<reference evidence="2 3" key="1">
    <citation type="journal article" date="2018" name="Sci. Rep.">
        <title>Genomic signatures of local adaptation to the degree of environmental predictability in rotifers.</title>
        <authorList>
            <person name="Franch-Gras L."/>
            <person name="Hahn C."/>
            <person name="Garcia-Roger E.M."/>
            <person name="Carmona M.J."/>
            <person name="Serra M."/>
            <person name="Gomez A."/>
        </authorList>
    </citation>
    <scope>NUCLEOTIDE SEQUENCE [LARGE SCALE GENOMIC DNA]</scope>
    <source>
        <strain evidence="2">HYR1</strain>
    </source>
</reference>
<accession>A0A3M7T7N2</accession>
<dbReference type="AlphaFoldDB" id="A0A3M7T7N2"/>
<gene>
    <name evidence="2" type="ORF">BpHYR1_026104</name>
</gene>
<sequence length="105" mass="11617">MSRINKHKIQEPMTCGADYMQSGPQSASLASSPGSGSSSAATSPAAPSATSNQNFQRRVQNVFSPRDRLEAFEAPDFDNLKPLLMFNLESIQTYRADCKYKRARR</sequence>
<proteinExistence type="predicted"/>
<dbReference type="EMBL" id="REGN01000173">
    <property type="protein sequence ID" value="RNA43848.1"/>
    <property type="molecule type" value="Genomic_DNA"/>
</dbReference>
<evidence type="ECO:0000313" key="2">
    <source>
        <dbReference type="EMBL" id="RNA43848.1"/>
    </source>
</evidence>
<dbReference type="Proteomes" id="UP000276133">
    <property type="component" value="Unassembled WGS sequence"/>
</dbReference>
<comment type="caution">
    <text evidence="2">The sequence shown here is derived from an EMBL/GenBank/DDBJ whole genome shotgun (WGS) entry which is preliminary data.</text>
</comment>